<dbReference type="EMBL" id="FUWJ01000018">
    <property type="protein sequence ID" value="SKA39792.1"/>
    <property type="molecule type" value="Genomic_DNA"/>
</dbReference>
<evidence type="ECO:0000256" key="5">
    <source>
        <dbReference type="ARBA" id="ARBA00022927"/>
    </source>
</evidence>
<reference evidence="12" key="1">
    <citation type="submission" date="2017-02" db="EMBL/GenBank/DDBJ databases">
        <authorList>
            <person name="Varghese N."/>
            <person name="Submissions S."/>
        </authorList>
    </citation>
    <scope>NUCLEOTIDE SEQUENCE [LARGE SCALE GENOMIC DNA]</scope>
    <source>
        <strain evidence="12">ATCC 27094</strain>
    </source>
</reference>
<dbReference type="GO" id="GO:0043953">
    <property type="term" value="P:protein transport by the Tat complex"/>
    <property type="evidence" value="ECO:0007669"/>
    <property type="project" value="UniProtKB-UniRule"/>
</dbReference>
<dbReference type="HAMAP" id="MF_00237">
    <property type="entry name" value="TatB"/>
    <property type="match status" value="1"/>
</dbReference>
<evidence type="ECO:0000256" key="1">
    <source>
        <dbReference type="ARBA" id="ARBA00004167"/>
    </source>
</evidence>
<feature type="compositionally biased region" description="Low complexity" evidence="10">
    <location>
        <begin position="105"/>
        <end position="116"/>
    </location>
</feature>
<dbReference type="PANTHER" id="PTHR33162">
    <property type="entry name" value="SEC-INDEPENDENT PROTEIN TRANSLOCASE PROTEIN TATA, CHLOROPLASTIC"/>
    <property type="match status" value="1"/>
</dbReference>
<name>A0A1T4TH69_9HYPH</name>
<evidence type="ECO:0000256" key="10">
    <source>
        <dbReference type="SAM" id="MobiDB-lite"/>
    </source>
</evidence>
<evidence type="ECO:0000256" key="7">
    <source>
        <dbReference type="ARBA" id="ARBA00023010"/>
    </source>
</evidence>
<feature type="region of interest" description="Disordered" evidence="10">
    <location>
        <begin position="90"/>
        <end position="186"/>
    </location>
</feature>
<evidence type="ECO:0000313" key="11">
    <source>
        <dbReference type="EMBL" id="SKA39792.1"/>
    </source>
</evidence>
<comment type="similarity">
    <text evidence="9">Belongs to the TatB family.</text>
</comment>
<comment type="function">
    <text evidence="9">Part of the twin-arginine translocation (Tat) system that transports large folded proteins containing a characteristic twin-arginine motif in their signal peptide across membranes. Together with TatC, TatB is part of a receptor directly interacting with Tat signal peptides. TatB may form an oligomeric binding site that transiently accommodates folded Tat precursor proteins before their translocation.</text>
</comment>
<dbReference type="InterPro" id="IPR018448">
    <property type="entry name" value="TatB"/>
</dbReference>
<dbReference type="GO" id="GO:0008320">
    <property type="term" value="F:protein transmembrane transporter activity"/>
    <property type="evidence" value="ECO:0007669"/>
    <property type="project" value="UniProtKB-UniRule"/>
</dbReference>
<feature type="compositionally biased region" description="Low complexity" evidence="10">
    <location>
        <begin position="157"/>
        <end position="172"/>
    </location>
</feature>
<dbReference type="PRINTS" id="PR01506">
    <property type="entry name" value="TATBPROTEIN"/>
</dbReference>
<keyword evidence="5 9" id="KW-0653">Protein transport</keyword>
<comment type="subcellular location">
    <subcellularLocation>
        <location evidence="9">Cell membrane</location>
        <topology evidence="9">Single-pass membrane protein</topology>
    </subcellularLocation>
    <subcellularLocation>
        <location evidence="1">Membrane</location>
        <topology evidence="1">Single-pass membrane protein</topology>
    </subcellularLocation>
</comment>
<evidence type="ECO:0000256" key="6">
    <source>
        <dbReference type="ARBA" id="ARBA00022989"/>
    </source>
</evidence>
<accession>A0A1T4TH69</accession>
<sequence length="186" mass="19467">MFGIDSPELLVIAVVALVVIGPKELPGLLRTWGKWMAQMRGMASEFRGHVDEMVRQSELDEVKKQLEAATGGVDLKSLDPTKQIRSAIQEGMAEGEKTMAEAKSALANPLADNPLAEPESAPQVAAEPAPQLTADTTPVVAPPAEPAPIPEAPIPEAPVAHAPAPETPTPEVKPVEAKPATKAAAE</sequence>
<protein>
    <recommendedName>
        <fullName evidence="9">Sec-independent protein translocase protein TatB</fullName>
    </recommendedName>
</protein>
<gene>
    <name evidence="9" type="primary">tatB</name>
    <name evidence="11" type="ORF">SAMN02745126_06257</name>
</gene>
<dbReference type="NCBIfam" id="TIGR01410">
    <property type="entry name" value="tatB"/>
    <property type="match status" value="1"/>
</dbReference>
<evidence type="ECO:0000256" key="8">
    <source>
        <dbReference type="ARBA" id="ARBA00023136"/>
    </source>
</evidence>
<dbReference type="STRING" id="225324.SAMN02745126_06257"/>
<comment type="subunit">
    <text evidence="9">The Tat system comprises two distinct complexes: a TatABC complex, containing multiple copies of TatA, TatB and TatC subunits, and a separate TatA complex, containing only TatA subunits. Substrates initially bind to the TatABC complex, which probably triggers association of the separate TatA complex to form the active translocon.</text>
</comment>
<keyword evidence="4 9" id="KW-0812">Transmembrane</keyword>
<dbReference type="GO" id="GO:0033281">
    <property type="term" value="C:TAT protein transport complex"/>
    <property type="evidence" value="ECO:0007669"/>
    <property type="project" value="UniProtKB-UniRule"/>
</dbReference>
<dbReference type="AlphaFoldDB" id="A0A1T4TH69"/>
<evidence type="ECO:0000256" key="9">
    <source>
        <dbReference type="HAMAP-Rule" id="MF_00237"/>
    </source>
</evidence>
<keyword evidence="12" id="KW-1185">Reference proteome</keyword>
<feature type="compositionally biased region" description="Pro residues" evidence="10">
    <location>
        <begin position="140"/>
        <end position="156"/>
    </location>
</feature>
<dbReference type="Gene3D" id="1.20.5.3310">
    <property type="match status" value="1"/>
</dbReference>
<dbReference type="Pfam" id="PF02416">
    <property type="entry name" value="TatA_B_E"/>
    <property type="match status" value="1"/>
</dbReference>
<dbReference type="RefSeq" id="WP_085937992.1">
    <property type="nucleotide sequence ID" value="NZ_FUWJ01000018.1"/>
</dbReference>
<dbReference type="Proteomes" id="UP000190092">
    <property type="component" value="Unassembled WGS sequence"/>
</dbReference>
<keyword evidence="6 9" id="KW-1133">Transmembrane helix</keyword>
<keyword evidence="8 9" id="KW-0472">Membrane</keyword>
<evidence type="ECO:0000313" key="12">
    <source>
        <dbReference type="Proteomes" id="UP000190092"/>
    </source>
</evidence>
<keyword evidence="7 9" id="KW-0811">Translocation</keyword>
<evidence type="ECO:0000256" key="4">
    <source>
        <dbReference type="ARBA" id="ARBA00022692"/>
    </source>
</evidence>
<evidence type="ECO:0000256" key="3">
    <source>
        <dbReference type="ARBA" id="ARBA00022475"/>
    </source>
</evidence>
<dbReference type="InterPro" id="IPR003369">
    <property type="entry name" value="TatA/B/E"/>
</dbReference>
<evidence type="ECO:0000256" key="2">
    <source>
        <dbReference type="ARBA" id="ARBA00022448"/>
    </source>
</evidence>
<keyword evidence="3 9" id="KW-1003">Cell membrane</keyword>
<dbReference type="PANTHER" id="PTHR33162:SF1">
    <property type="entry name" value="SEC-INDEPENDENT PROTEIN TRANSLOCASE PROTEIN TATA, CHLOROPLASTIC"/>
    <property type="match status" value="1"/>
</dbReference>
<proteinExistence type="inferred from homology"/>
<keyword evidence="2 9" id="KW-0813">Transport</keyword>
<dbReference type="OrthoDB" id="7206969at2"/>
<organism evidence="11 12">
    <name type="scientific">Enhydrobacter aerosaccus</name>
    <dbReference type="NCBI Taxonomy" id="225324"/>
    <lineage>
        <taxon>Bacteria</taxon>
        <taxon>Pseudomonadati</taxon>
        <taxon>Pseudomonadota</taxon>
        <taxon>Alphaproteobacteria</taxon>
        <taxon>Hyphomicrobiales</taxon>
        <taxon>Enhydrobacter</taxon>
    </lineage>
</organism>